<dbReference type="PANTHER" id="PTHR30176:SF3">
    <property type="entry name" value="FERREDOXIN-TYPE PROTEIN NAPH"/>
    <property type="match status" value="1"/>
</dbReference>
<feature type="domain" description="4Fe-4S ferredoxin-type" evidence="8">
    <location>
        <begin position="336"/>
        <end position="365"/>
    </location>
</feature>
<keyword evidence="7" id="KW-1133">Transmembrane helix</keyword>
<dbReference type="SUPFAM" id="SSF54862">
    <property type="entry name" value="4Fe-4S ferredoxins"/>
    <property type="match status" value="2"/>
</dbReference>
<feature type="domain" description="4Fe-4S ferredoxin-type" evidence="8">
    <location>
        <begin position="245"/>
        <end position="271"/>
    </location>
</feature>
<sequence>MLRKIRLTLAILFFTLVTLLFLDFTGTAHAWFRWMAKIQFLPAVLALNIGAVVLLILLTLVFGRIYCSVICPLGVFQDAVAWLGKKRKKNRYGYSKALNWLRYGVLGLFIVALIAGIGSLVALLAPYSSYGRMANNLFQPLWQWSNNGLAYLSERAGNYAFYSVDVWMKSLSTFIIAAFTFIIIAILAWRGGRTYCNTICPVGTVLGFLAKYAWLKPVIDTSKCVNCNLCARNCKSACIDVKEHKIDYSRCVACMDCIGKCHKGAISYTHPSGKDATPASNEKIDNTRRSFLTTTTVLATTSALKAQEKNVDGGLAKIEDKLIPNRTTPLTPPGSFSARNLTQHCTACQLCISACPNGVLRPSTDLMKLMQPEMSYERGYCRPECTKCSEVCPAGAIHPLTVEDKSAVQIGHAVWVKKNCIPLRDGVDCGNCARHCPTGAIQMVPSDPDRSDSPKIPIINVERCIGCGACENLCPARPFSAIYVEGHEMHRTV</sequence>
<feature type="domain" description="4Fe-4S ferredoxin-type" evidence="8">
    <location>
        <begin position="427"/>
        <end position="446"/>
    </location>
</feature>
<keyword evidence="7" id="KW-0812">Transmembrane</keyword>
<feature type="domain" description="4Fe-4S ferredoxin-type" evidence="8">
    <location>
        <begin position="215"/>
        <end position="244"/>
    </location>
</feature>
<evidence type="ECO:0000256" key="1">
    <source>
        <dbReference type="ARBA" id="ARBA00022448"/>
    </source>
</evidence>
<evidence type="ECO:0000313" key="12">
    <source>
        <dbReference type="Proteomes" id="UP000629596"/>
    </source>
</evidence>
<evidence type="ECO:0000313" key="9">
    <source>
        <dbReference type="EMBL" id="MBC8601076.1"/>
    </source>
</evidence>
<evidence type="ECO:0000259" key="8">
    <source>
        <dbReference type="PROSITE" id="PS51379"/>
    </source>
</evidence>
<reference evidence="9 12" key="2">
    <citation type="submission" date="2020-08" db="EMBL/GenBank/DDBJ databases">
        <title>Genome public.</title>
        <authorList>
            <person name="Liu C."/>
            <person name="Sun Q."/>
        </authorList>
    </citation>
    <scope>NUCLEOTIDE SEQUENCE [LARGE SCALE GENOMIC DNA]</scope>
    <source>
        <strain evidence="9 12">426_9</strain>
    </source>
</reference>
<organism evidence="10 11">
    <name type="scientific">Parabacteroides acidifaciens</name>
    <dbReference type="NCBI Taxonomy" id="2290935"/>
    <lineage>
        <taxon>Bacteria</taxon>
        <taxon>Pseudomonadati</taxon>
        <taxon>Bacteroidota</taxon>
        <taxon>Bacteroidia</taxon>
        <taxon>Bacteroidales</taxon>
        <taxon>Tannerellaceae</taxon>
        <taxon>Parabacteroides</taxon>
    </lineage>
</organism>
<reference evidence="10 11" key="1">
    <citation type="submission" date="2018-07" db="EMBL/GenBank/DDBJ databases">
        <title>Parabacteroides acidifaciens nov. sp., isolated from human feces.</title>
        <authorList>
            <person name="Wang Y.J."/>
        </authorList>
    </citation>
    <scope>NUCLEOTIDE SEQUENCE [LARGE SCALE GENOMIC DNA]</scope>
    <source>
        <strain evidence="10 11">426-9</strain>
    </source>
</reference>
<feature type="transmembrane region" description="Helical" evidence="7">
    <location>
        <begin position="103"/>
        <end position="125"/>
    </location>
</feature>
<dbReference type="GO" id="GO:0051539">
    <property type="term" value="F:4 iron, 4 sulfur cluster binding"/>
    <property type="evidence" value="ECO:0007669"/>
    <property type="project" value="UniProtKB-KW"/>
</dbReference>
<evidence type="ECO:0000256" key="5">
    <source>
        <dbReference type="ARBA" id="ARBA00023004"/>
    </source>
</evidence>
<accession>A0A3D8HGM5</accession>
<feature type="transmembrane region" description="Helical" evidence="7">
    <location>
        <begin position="65"/>
        <end position="83"/>
    </location>
</feature>
<name>A0A3D8HGM5_9BACT</name>
<dbReference type="InterPro" id="IPR017900">
    <property type="entry name" value="4Fe4S_Fe_S_CS"/>
</dbReference>
<feature type="transmembrane region" description="Helical" evidence="7">
    <location>
        <begin position="40"/>
        <end position="58"/>
    </location>
</feature>
<gene>
    <name evidence="10" type="ORF">DWU89_05095</name>
    <name evidence="9" type="ORF">H8784_04995</name>
</gene>
<keyword evidence="4" id="KW-0249">Electron transport</keyword>
<protein>
    <submittedName>
        <fullName evidence="9">4Fe-4S binding protein</fullName>
    </submittedName>
    <submittedName>
        <fullName evidence="10">4Fe-4S dicluster domain-containing protein</fullName>
    </submittedName>
</protein>
<keyword evidence="12" id="KW-1185">Reference proteome</keyword>
<dbReference type="Pfam" id="PF12838">
    <property type="entry name" value="Fer4_7"/>
    <property type="match status" value="2"/>
</dbReference>
<evidence type="ECO:0000256" key="6">
    <source>
        <dbReference type="ARBA" id="ARBA00023014"/>
    </source>
</evidence>
<feature type="domain" description="4Fe-4S ferredoxin-type" evidence="8">
    <location>
        <begin position="455"/>
        <end position="487"/>
    </location>
</feature>
<dbReference type="GO" id="GO:0046872">
    <property type="term" value="F:metal ion binding"/>
    <property type="evidence" value="ECO:0007669"/>
    <property type="project" value="UniProtKB-KW"/>
</dbReference>
<dbReference type="InterPro" id="IPR051684">
    <property type="entry name" value="Electron_Trans/Redox"/>
</dbReference>
<proteinExistence type="predicted"/>
<dbReference type="EMBL" id="JACRTI010000008">
    <property type="protein sequence ID" value="MBC8601076.1"/>
    <property type="molecule type" value="Genomic_DNA"/>
</dbReference>
<evidence type="ECO:0000256" key="7">
    <source>
        <dbReference type="SAM" id="Phobius"/>
    </source>
</evidence>
<keyword evidence="3" id="KW-0479">Metal-binding</keyword>
<dbReference type="EMBL" id="QREV01000008">
    <property type="protein sequence ID" value="RDU50139.1"/>
    <property type="molecule type" value="Genomic_DNA"/>
</dbReference>
<dbReference type="PROSITE" id="PS00198">
    <property type="entry name" value="4FE4S_FER_1"/>
    <property type="match status" value="2"/>
</dbReference>
<keyword evidence="5" id="KW-0408">Iron</keyword>
<keyword evidence="1" id="KW-0813">Transport</keyword>
<dbReference type="Gene3D" id="3.30.70.20">
    <property type="match status" value="3"/>
</dbReference>
<evidence type="ECO:0000313" key="10">
    <source>
        <dbReference type="EMBL" id="RDU50139.1"/>
    </source>
</evidence>
<evidence type="ECO:0000256" key="3">
    <source>
        <dbReference type="ARBA" id="ARBA00022723"/>
    </source>
</evidence>
<dbReference type="PANTHER" id="PTHR30176">
    <property type="entry name" value="FERREDOXIN-TYPE PROTEIN NAPH"/>
    <property type="match status" value="1"/>
</dbReference>
<comment type="caution">
    <text evidence="10">The sequence shown here is derived from an EMBL/GenBank/DDBJ whole genome shotgun (WGS) entry which is preliminary data.</text>
</comment>
<evidence type="ECO:0000256" key="4">
    <source>
        <dbReference type="ARBA" id="ARBA00022982"/>
    </source>
</evidence>
<dbReference type="Proteomes" id="UP000256321">
    <property type="component" value="Unassembled WGS sequence"/>
</dbReference>
<dbReference type="CDD" id="cd16373">
    <property type="entry name" value="DMSOR_beta_like"/>
    <property type="match status" value="1"/>
</dbReference>
<dbReference type="RefSeq" id="WP_115498596.1">
    <property type="nucleotide sequence ID" value="NZ_JACRTI010000008.1"/>
</dbReference>
<dbReference type="PROSITE" id="PS51379">
    <property type="entry name" value="4FE4S_FER_2"/>
    <property type="match status" value="6"/>
</dbReference>
<dbReference type="GO" id="GO:0005886">
    <property type="term" value="C:plasma membrane"/>
    <property type="evidence" value="ECO:0007669"/>
    <property type="project" value="TreeGrafter"/>
</dbReference>
<dbReference type="AlphaFoldDB" id="A0A3D8HGM5"/>
<keyword evidence="6" id="KW-0411">Iron-sulfur</keyword>
<dbReference type="Pfam" id="PF12801">
    <property type="entry name" value="Fer4_5"/>
    <property type="match status" value="2"/>
</dbReference>
<keyword evidence="2" id="KW-0004">4Fe-4S</keyword>
<feature type="transmembrane region" description="Helical" evidence="7">
    <location>
        <begin position="171"/>
        <end position="189"/>
    </location>
</feature>
<feature type="domain" description="4Fe-4S ferredoxin-type" evidence="8">
    <location>
        <begin position="370"/>
        <end position="402"/>
    </location>
</feature>
<dbReference type="Proteomes" id="UP000629596">
    <property type="component" value="Unassembled WGS sequence"/>
</dbReference>
<evidence type="ECO:0000256" key="2">
    <source>
        <dbReference type="ARBA" id="ARBA00022485"/>
    </source>
</evidence>
<dbReference type="InterPro" id="IPR017896">
    <property type="entry name" value="4Fe4S_Fe-S-bd"/>
</dbReference>
<keyword evidence="7" id="KW-0472">Membrane</keyword>
<evidence type="ECO:0000313" key="11">
    <source>
        <dbReference type="Proteomes" id="UP000256321"/>
    </source>
</evidence>